<protein>
    <submittedName>
        <fullName evidence="2">Uncharacterized protein</fullName>
    </submittedName>
</protein>
<organism evidence="2 3">
    <name type="scientific">Cudoniella acicularis</name>
    <dbReference type="NCBI Taxonomy" id="354080"/>
    <lineage>
        <taxon>Eukaryota</taxon>
        <taxon>Fungi</taxon>
        <taxon>Dikarya</taxon>
        <taxon>Ascomycota</taxon>
        <taxon>Pezizomycotina</taxon>
        <taxon>Leotiomycetes</taxon>
        <taxon>Helotiales</taxon>
        <taxon>Tricladiaceae</taxon>
        <taxon>Cudoniella</taxon>
    </lineage>
</organism>
<proteinExistence type="predicted"/>
<keyword evidence="1" id="KW-1133">Transmembrane helix</keyword>
<comment type="caution">
    <text evidence="2">The sequence shown here is derived from an EMBL/GenBank/DDBJ whole genome shotgun (WGS) entry which is preliminary data.</text>
</comment>
<dbReference type="Proteomes" id="UP000566819">
    <property type="component" value="Unassembled WGS sequence"/>
</dbReference>
<gene>
    <name evidence="2" type="ORF">G7Y89_g4269</name>
</gene>
<name>A0A8H4W4V3_9HELO</name>
<keyword evidence="1" id="KW-0472">Membrane</keyword>
<dbReference type="EMBL" id="JAAMPI010000228">
    <property type="protein sequence ID" value="KAF4633837.1"/>
    <property type="molecule type" value="Genomic_DNA"/>
</dbReference>
<evidence type="ECO:0000313" key="2">
    <source>
        <dbReference type="EMBL" id="KAF4633837.1"/>
    </source>
</evidence>
<keyword evidence="1" id="KW-0812">Transmembrane</keyword>
<sequence length="121" mass="13249">MATLRPGPSPPRTPSSNFLILTSNSTQVAWLSNPQASSLRPPSPLLSTPLASSSPALHQAHYHLQVPLYGHTEIVRMAASGGPSMAVWNGRRSSNWDWKIVESFTITSMVGYLIYWAIFLS</sequence>
<evidence type="ECO:0000256" key="1">
    <source>
        <dbReference type="SAM" id="Phobius"/>
    </source>
</evidence>
<feature type="transmembrane region" description="Helical" evidence="1">
    <location>
        <begin position="100"/>
        <end position="118"/>
    </location>
</feature>
<accession>A0A8H4W4V3</accession>
<evidence type="ECO:0000313" key="3">
    <source>
        <dbReference type="Proteomes" id="UP000566819"/>
    </source>
</evidence>
<keyword evidence="3" id="KW-1185">Reference proteome</keyword>
<reference evidence="2 3" key="1">
    <citation type="submission" date="2020-03" db="EMBL/GenBank/DDBJ databases">
        <title>Draft Genome Sequence of Cudoniella acicularis.</title>
        <authorList>
            <person name="Buettner E."/>
            <person name="Kellner H."/>
        </authorList>
    </citation>
    <scope>NUCLEOTIDE SEQUENCE [LARGE SCALE GENOMIC DNA]</scope>
    <source>
        <strain evidence="2 3">DSM 108380</strain>
    </source>
</reference>
<dbReference type="AlphaFoldDB" id="A0A8H4W4V3"/>